<reference evidence="4" key="2">
    <citation type="submission" date="2020-09" db="EMBL/GenBank/DDBJ databases">
        <authorList>
            <person name="Sun Q."/>
            <person name="Zhou Y."/>
        </authorList>
    </citation>
    <scope>NUCLEOTIDE SEQUENCE</scope>
    <source>
        <strain evidence="4">CGMCC 1.15958</strain>
    </source>
</reference>
<dbReference type="Pfam" id="PF00583">
    <property type="entry name" value="Acetyltransf_1"/>
    <property type="match status" value="1"/>
</dbReference>
<dbReference type="SUPFAM" id="SSF55729">
    <property type="entry name" value="Acyl-CoA N-acyltransferases (Nat)"/>
    <property type="match status" value="1"/>
</dbReference>
<name>A0A917DPJ7_9BACT</name>
<dbReference type="GO" id="GO:0016747">
    <property type="term" value="F:acyltransferase activity, transferring groups other than amino-acyl groups"/>
    <property type="evidence" value="ECO:0007669"/>
    <property type="project" value="InterPro"/>
</dbReference>
<dbReference type="RefSeq" id="WP_188766153.1">
    <property type="nucleotide sequence ID" value="NZ_BMKK01000004.1"/>
</dbReference>
<dbReference type="PANTHER" id="PTHR43420:SF47">
    <property type="entry name" value="N-ACETYLTRANSFERASE DOMAIN-CONTAINING PROTEIN"/>
    <property type="match status" value="1"/>
</dbReference>
<dbReference type="EMBL" id="BMKK01000004">
    <property type="protein sequence ID" value="GGD57712.1"/>
    <property type="molecule type" value="Genomic_DNA"/>
</dbReference>
<dbReference type="InterPro" id="IPR050680">
    <property type="entry name" value="YpeA/RimI_acetyltransf"/>
</dbReference>
<dbReference type="Gene3D" id="3.40.630.30">
    <property type="match status" value="1"/>
</dbReference>
<evidence type="ECO:0000313" key="4">
    <source>
        <dbReference type="EMBL" id="GGD57712.1"/>
    </source>
</evidence>
<evidence type="ECO:0000256" key="1">
    <source>
        <dbReference type="ARBA" id="ARBA00022679"/>
    </source>
</evidence>
<protein>
    <recommendedName>
        <fullName evidence="3">N-acetyltransferase domain-containing protein</fullName>
    </recommendedName>
</protein>
<evidence type="ECO:0000256" key="2">
    <source>
        <dbReference type="ARBA" id="ARBA00023315"/>
    </source>
</evidence>
<dbReference type="InterPro" id="IPR000182">
    <property type="entry name" value="GNAT_dom"/>
</dbReference>
<accession>A0A917DPJ7</accession>
<feature type="domain" description="N-acetyltransferase" evidence="3">
    <location>
        <begin position="3"/>
        <end position="142"/>
    </location>
</feature>
<dbReference type="PANTHER" id="PTHR43420">
    <property type="entry name" value="ACETYLTRANSFERASE"/>
    <property type="match status" value="1"/>
</dbReference>
<dbReference type="CDD" id="cd04301">
    <property type="entry name" value="NAT_SF"/>
    <property type="match status" value="1"/>
</dbReference>
<gene>
    <name evidence="4" type="ORF">GCM10011514_22240</name>
</gene>
<proteinExistence type="predicted"/>
<comment type="caution">
    <text evidence="4">The sequence shown here is derived from an EMBL/GenBank/DDBJ whole genome shotgun (WGS) entry which is preliminary data.</text>
</comment>
<dbReference type="Proteomes" id="UP000609064">
    <property type="component" value="Unassembled WGS sequence"/>
</dbReference>
<keyword evidence="5" id="KW-1185">Reference proteome</keyword>
<keyword evidence="2" id="KW-0012">Acyltransferase</keyword>
<reference evidence="4" key="1">
    <citation type="journal article" date="2014" name="Int. J. Syst. Evol. Microbiol.">
        <title>Complete genome sequence of Corynebacterium casei LMG S-19264T (=DSM 44701T), isolated from a smear-ripened cheese.</title>
        <authorList>
            <consortium name="US DOE Joint Genome Institute (JGI-PGF)"/>
            <person name="Walter F."/>
            <person name="Albersmeier A."/>
            <person name="Kalinowski J."/>
            <person name="Ruckert C."/>
        </authorList>
    </citation>
    <scope>NUCLEOTIDE SEQUENCE</scope>
    <source>
        <strain evidence="4">CGMCC 1.15958</strain>
    </source>
</reference>
<dbReference type="PROSITE" id="PS51186">
    <property type="entry name" value="GNAT"/>
    <property type="match status" value="1"/>
</dbReference>
<dbReference type="InterPro" id="IPR016181">
    <property type="entry name" value="Acyl_CoA_acyltransferase"/>
</dbReference>
<keyword evidence="1" id="KW-0808">Transferase</keyword>
<organism evidence="4 5">
    <name type="scientific">Emticicia aquatilis</name>
    <dbReference type="NCBI Taxonomy" id="1537369"/>
    <lineage>
        <taxon>Bacteria</taxon>
        <taxon>Pseudomonadati</taxon>
        <taxon>Bacteroidota</taxon>
        <taxon>Cytophagia</taxon>
        <taxon>Cytophagales</taxon>
        <taxon>Leadbetterellaceae</taxon>
        <taxon>Emticicia</taxon>
    </lineage>
</organism>
<evidence type="ECO:0000259" key="3">
    <source>
        <dbReference type="PROSITE" id="PS51186"/>
    </source>
</evidence>
<sequence length="148" mass="17723">MELLLRKATQNDADLTFEIEQSSFKEYSDAVYSTEIESHRREFDSENIQIIEFEKQSIGYLEIEEKNHSFEIINILIQKNFQNQGFGRQLLDKVIEDGQRKSKGIELQVLKNNPKAKRFYENSGFQVYYETEFEYKMKFSHANRIFRN</sequence>
<evidence type="ECO:0000313" key="5">
    <source>
        <dbReference type="Proteomes" id="UP000609064"/>
    </source>
</evidence>
<dbReference type="AlphaFoldDB" id="A0A917DPJ7"/>